<dbReference type="GO" id="GO:0005840">
    <property type="term" value="C:ribosome"/>
    <property type="evidence" value="ECO:0007669"/>
    <property type="project" value="UniProtKB-KW"/>
</dbReference>
<evidence type="ECO:0000256" key="7">
    <source>
        <dbReference type="ARBA" id="ARBA00039935"/>
    </source>
</evidence>
<dbReference type="Pfam" id="PF01783">
    <property type="entry name" value="Ribosomal_L32p"/>
    <property type="match status" value="1"/>
</dbReference>
<keyword evidence="3" id="KW-0809">Transit peptide</keyword>
<keyword evidence="4 8" id="KW-0689">Ribosomal protein</keyword>
<dbReference type="Proteomes" id="UP001391051">
    <property type="component" value="Unassembled WGS sequence"/>
</dbReference>
<reference evidence="8 9" key="1">
    <citation type="submission" date="2023-01" db="EMBL/GenBank/DDBJ databases">
        <title>Analysis of 21 Apiospora genomes using comparative genomics revels a genus with tremendous synthesis potential of carbohydrate active enzymes and secondary metabolites.</title>
        <authorList>
            <person name="Sorensen T."/>
        </authorList>
    </citation>
    <scope>NUCLEOTIDE SEQUENCE [LARGE SCALE GENOMIC DNA]</scope>
    <source>
        <strain evidence="8 9">CBS 24483</strain>
    </source>
</reference>
<evidence type="ECO:0000313" key="9">
    <source>
        <dbReference type="Proteomes" id="UP001391051"/>
    </source>
</evidence>
<dbReference type="HAMAP" id="MF_00340">
    <property type="entry name" value="Ribosomal_bL32"/>
    <property type="match status" value="1"/>
</dbReference>
<accession>A0ABR1Q873</accession>
<keyword evidence="9" id="KW-1185">Reference proteome</keyword>
<dbReference type="NCBIfam" id="TIGR01031">
    <property type="entry name" value="rpmF_bact"/>
    <property type="match status" value="1"/>
</dbReference>
<comment type="subcellular location">
    <subcellularLocation>
        <location evidence="1">Mitochondrion</location>
    </subcellularLocation>
</comment>
<dbReference type="InterPro" id="IPR002677">
    <property type="entry name" value="Ribosomal_bL32"/>
</dbReference>
<keyword evidence="6" id="KW-0687">Ribonucleoprotein</keyword>
<evidence type="ECO:0000313" key="8">
    <source>
        <dbReference type="EMBL" id="KAK7948725.1"/>
    </source>
</evidence>
<organism evidence="8 9">
    <name type="scientific">Apiospora aurea</name>
    <dbReference type="NCBI Taxonomy" id="335848"/>
    <lineage>
        <taxon>Eukaryota</taxon>
        <taxon>Fungi</taxon>
        <taxon>Dikarya</taxon>
        <taxon>Ascomycota</taxon>
        <taxon>Pezizomycotina</taxon>
        <taxon>Sordariomycetes</taxon>
        <taxon>Xylariomycetidae</taxon>
        <taxon>Amphisphaeriales</taxon>
        <taxon>Apiosporaceae</taxon>
        <taxon>Apiospora</taxon>
    </lineage>
</organism>
<dbReference type="InterPro" id="IPR011332">
    <property type="entry name" value="Ribosomal_zn-bd"/>
</dbReference>
<comment type="similarity">
    <text evidence="2">Belongs to the bacterial ribosomal protein bL32 family.</text>
</comment>
<name>A0ABR1Q873_9PEZI</name>
<dbReference type="GeneID" id="92078895"/>
<dbReference type="EMBL" id="JAQQWE010000006">
    <property type="protein sequence ID" value="KAK7948725.1"/>
    <property type="molecule type" value="Genomic_DNA"/>
</dbReference>
<dbReference type="InterPro" id="IPR051991">
    <property type="entry name" value="Mitoribosomal_protein_bL32"/>
</dbReference>
<dbReference type="SUPFAM" id="SSF57829">
    <property type="entry name" value="Zn-binding ribosomal proteins"/>
    <property type="match status" value="1"/>
</dbReference>
<dbReference type="RefSeq" id="XP_066698231.1">
    <property type="nucleotide sequence ID" value="XM_066845833.1"/>
</dbReference>
<evidence type="ECO:0000256" key="5">
    <source>
        <dbReference type="ARBA" id="ARBA00023128"/>
    </source>
</evidence>
<dbReference type="PANTHER" id="PTHR21026">
    <property type="entry name" value="39S RIBOSOMAL PROTEIN L32, MITOCHONDRIAL"/>
    <property type="match status" value="1"/>
</dbReference>
<sequence>MAAIQQFRLASAVSSLLPRMTSTTFASSFRSALLFSQQTRQAPYPTWPSLAIAIPAAIQSIPGLLGDIWEGILKAVPKKKTSHMKKRHRQMAGKALKDVNNLNKCPVCGHTKKMHTLCPQCMGSKLIQTARLRWTTGCMANKATEIQNMFPNTSAEKKIDHA</sequence>
<evidence type="ECO:0000256" key="4">
    <source>
        <dbReference type="ARBA" id="ARBA00022980"/>
    </source>
</evidence>
<comment type="caution">
    <text evidence="8">The sequence shown here is derived from an EMBL/GenBank/DDBJ whole genome shotgun (WGS) entry which is preliminary data.</text>
</comment>
<keyword evidence="5" id="KW-0496">Mitochondrion</keyword>
<evidence type="ECO:0000256" key="3">
    <source>
        <dbReference type="ARBA" id="ARBA00022946"/>
    </source>
</evidence>
<gene>
    <name evidence="8" type="ORF">PG986_009611</name>
</gene>
<evidence type="ECO:0000256" key="1">
    <source>
        <dbReference type="ARBA" id="ARBA00004173"/>
    </source>
</evidence>
<dbReference type="PANTHER" id="PTHR21026:SF2">
    <property type="entry name" value="LARGE RIBOSOMAL SUBUNIT PROTEIN BL32M"/>
    <property type="match status" value="1"/>
</dbReference>
<evidence type="ECO:0000256" key="6">
    <source>
        <dbReference type="ARBA" id="ARBA00023274"/>
    </source>
</evidence>
<evidence type="ECO:0000256" key="2">
    <source>
        <dbReference type="ARBA" id="ARBA00008560"/>
    </source>
</evidence>
<protein>
    <recommendedName>
        <fullName evidence="7">Large ribosomal subunit protein bL32m</fullName>
    </recommendedName>
</protein>
<proteinExistence type="inferred from homology"/>